<keyword evidence="2" id="KW-1185">Reference proteome</keyword>
<organism evidence="3">
    <name type="scientific">Hydatigena taeniaeformis</name>
    <name type="common">Feline tapeworm</name>
    <name type="synonym">Taenia taeniaeformis</name>
    <dbReference type="NCBI Taxonomy" id="6205"/>
    <lineage>
        <taxon>Eukaryota</taxon>
        <taxon>Metazoa</taxon>
        <taxon>Spiralia</taxon>
        <taxon>Lophotrochozoa</taxon>
        <taxon>Platyhelminthes</taxon>
        <taxon>Cestoda</taxon>
        <taxon>Eucestoda</taxon>
        <taxon>Cyclophyllidea</taxon>
        <taxon>Taeniidae</taxon>
        <taxon>Hydatigera</taxon>
    </lineage>
</organism>
<dbReference type="EMBL" id="UYWX01010030">
    <property type="protein sequence ID" value="VDM28095.1"/>
    <property type="molecule type" value="Genomic_DNA"/>
</dbReference>
<protein>
    <submittedName>
        <fullName evidence="1 3">Uncharacterized protein</fullName>
    </submittedName>
</protein>
<dbReference type="Proteomes" id="UP000274429">
    <property type="component" value="Unassembled WGS sequence"/>
</dbReference>
<dbReference type="AlphaFoldDB" id="A0A0R3WYZ9"/>
<evidence type="ECO:0000313" key="2">
    <source>
        <dbReference type="Proteomes" id="UP000274429"/>
    </source>
</evidence>
<evidence type="ECO:0000313" key="1">
    <source>
        <dbReference type="EMBL" id="VDM28095.1"/>
    </source>
</evidence>
<accession>A0A0R3WYZ9</accession>
<reference evidence="3" key="1">
    <citation type="submission" date="2017-02" db="UniProtKB">
        <authorList>
            <consortium name="WormBaseParasite"/>
        </authorList>
    </citation>
    <scope>IDENTIFICATION</scope>
</reference>
<reference evidence="1 2" key="2">
    <citation type="submission" date="2018-11" db="EMBL/GenBank/DDBJ databases">
        <authorList>
            <consortium name="Pathogen Informatics"/>
        </authorList>
    </citation>
    <scope>NUCLEOTIDE SEQUENCE [LARGE SCALE GENOMIC DNA]</scope>
</reference>
<proteinExistence type="predicted"/>
<evidence type="ECO:0000313" key="3">
    <source>
        <dbReference type="WBParaSite" id="TTAC_0000598901-mRNA-1"/>
    </source>
</evidence>
<name>A0A0R3WYZ9_HYDTA</name>
<gene>
    <name evidence="1" type="ORF">TTAC_LOCUS5973</name>
</gene>
<sequence>MLGEMLCTAGNPSGPRRTTSNNSTHLLRKHVIPMRAMGGGECIAEQLLCGEFVVLWKVYHKFFPLHPYLHHAFILDGTNETLTRDSEYVCVEGAGLQSASMCLPL</sequence>
<dbReference type="WBParaSite" id="TTAC_0000598901-mRNA-1">
    <property type="protein sequence ID" value="TTAC_0000598901-mRNA-1"/>
    <property type="gene ID" value="TTAC_0000598901"/>
</dbReference>